<evidence type="ECO:0000259" key="7">
    <source>
        <dbReference type="PROSITE" id="PS51352"/>
    </source>
</evidence>
<dbReference type="PROSITE" id="PS00460">
    <property type="entry name" value="GLUTATHIONE_PEROXID_1"/>
    <property type="match status" value="1"/>
</dbReference>
<dbReference type="PANTHER" id="PTHR11592:SF78">
    <property type="entry name" value="GLUTATHIONE PEROXIDASE"/>
    <property type="match status" value="1"/>
</dbReference>
<keyword evidence="9" id="KW-1185">Reference proteome</keyword>
<feature type="chain" id="PRO_5010310696" description="Glutathione peroxidase" evidence="6">
    <location>
        <begin position="23"/>
        <end position="184"/>
    </location>
</feature>
<evidence type="ECO:0000313" key="8">
    <source>
        <dbReference type="EMBL" id="SDE21168.1"/>
    </source>
</evidence>
<dbReference type="PROSITE" id="PS51355">
    <property type="entry name" value="GLUTATHIONE_PEROXID_3"/>
    <property type="match status" value="1"/>
</dbReference>
<dbReference type="EMBL" id="FNAK01000005">
    <property type="protein sequence ID" value="SDE21168.1"/>
    <property type="molecule type" value="Genomic_DNA"/>
</dbReference>
<dbReference type="InterPro" id="IPR000889">
    <property type="entry name" value="Glutathione_peroxidase"/>
</dbReference>
<dbReference type="STRING" id="637679.GCA_001550055_03497"/>
<organism evidence="8 9">
    <name type="scientific">Kordiimonas lacus</name>
    <dbReference type="NCBI Taxonomy" id="637679"/>
    <lineage>
        <taxon>Bacteria</taxon>
        <taxon>Pseudomonadati</taxon>
        <taxon>Pseudomonadota</taxon>
        <taxon>Alphaproteobacteria</taxon>
        <taxon>Kordiimonadales</taxon>
        <taxon>Kordiimonadaceae</taxon>
        <taxon>Kordiimonas</taxon>
    </lineage>
</organism>
<dbReference type="GO" id="GO:0004601">
    <property type="term" value="F:peroxidase activity"/>
    <property type="evidence" value="ECO:0007669"/>
    <property type="project" value="UniProtKB-KW"/>
</dbReference>
<proteinExistence type="inferred from homology"/>
<feature type="domain" description="Thioredoxin" evidence="7">
    <location>
        <begin position="22"/>
        <end position="184"/>
    </location>
</feature>
<keyword evidence="2 5" id="KW-0575">Peroxidase</keyword>
<dbReference type="CDD" id="cd00340">
    <property type="entry name" value="GSH_Peroxidase"/>
    <property type="match status" value="1"/>
</dbReference>
<evidence type="ECO:0000256" key="5">
    <source>
        <dbReference type="RuleBase" id="RU000499"/>
    </source>
</evidence>
<dbReference type="Proteomes" id="UP000183685">
    <property type="component" value="Unassembled WGS sequence"/>
</dbReference>
<dbReference type="InterPro" id="IPR036249">
    <property type="entry name" value="Thioredoxin-like_sf"/>
</dbReference>
<gene>
    <name evidence="8" type="ORF">SAMN04488071_2331</name>
</gene>
<evidence type="ECO:0000256" key="2">
    <source>
        <dbReference type="ARBA" id="ARBA00022559"/>
    </source>
</evidence>
<evidence type="ECO:0000256" key="1">
    <source>
        <dbReference type="ARBA" id="ARBA00006926"/>
    </source>
</evidence>
<evidence type="ECO:0000256" key="6">
    <source>
        <dbReference type="SAM" id="SignalP"/>
    </source>
</evidence>
<dbReference type="PROSITE" id="PS51352">
    <property type="entry name" value="THIOREDOXIN_2"/>
    <property type="match status" value="1"/>
</dbReference>
<dbReference type="PIRSF" id="PIRSF000303">
    <property type="entry name" value="Glutathion_perox"/>
    <property type="match status" value="1"/>
</dbReference>
<feature type="active site" evidence="4">
    <location>
        <position position="60"/>
    </location>
</feature>
<sequence length="184" mass="20426">MNLKSIFVACAAVVLGALPASADGEKSLYDFTVTSIDYTEMPLDQFKGKAVLLVNTASYCGYTPQYEGLQALWDDYRDKGLVVVGVPANDFGDQEPGSEKNIKNFCKVNFQVDFPMTKKMVVDGKEGTAEVYEWLAGVLGEDSRPEWNFHKYLIDPEGHPVAYFRSKVTPQSPELRAAIDKVLQ</sequence>
<evidence type="ECO:0000256" key="4">
    <source>
        <dbReference type="PIRSR" id="PIRSR000303-1"/>
    </source>
</evidence>
<name>A0A1G7B231_9PROT</name>
<evidence type="ECO:0000313" key="9">
    <source>
        <dbReference type="Proteomes" id="UP000183685"/>
    </source>
</evidence>
<dbReference type="Gene3D" id="3.40.30.10">
    <property type="entry name" value="Glutaredoxin"/>
    <property type="match status" value="1"/>
</dbReference>
<keyword evidence="3 5" id="KW-0560">Oxidoreductase</keyword>
<dbReference type="AlphaFoldDB" id="A0A1G7B231"/>
<accession>A0A1G7B231</accession>
<dbReference type="Pfam" id="PF00255">
    <property type="entry name" value="GSHPx"/>
    <property type="match status" value="1"/>
</dbReference>
<dbReference type="OrthoDB" id="9785502at2"/>
<keyword evidence="6" id="KW-0732">Signal</keyword>
<evidence type="ECO:0000256" key="3">
    <source>
        <dbReference type="ARBA" id="ARBA00023002"/>
    </source>
</evidence>
<dbReference type="InterPro" id="IPR013766">
    <property type="entry name" value="Thioredoxin_domain"/>
</dbReference>
<protein>
    <recommendedName>
        <fullName evidence="5">Glutathione peroxidase</fullName>
    </recommendedName>
</protein>
<dbReference type="GO" id="GO:0034599">
    <property type="term" value="P:cellular response to oxidative stress"/>
    <property type="evidence" value="ECO:0007669"/>
    <property type="project" value="TreeGrafter"/>
</dbReference>
<feature type="signal peptide" evidence="6">
    <location>
        <begin position="1"/>
        <end position="22"/>
    </location>
</feature>
<dbReference type="RefSeq" id="WP_068307359.1">
    <property type="nucleotide sequence ID" value="NZ_FNAK01000005.1"/>
</dbReference>
<comment type="similarity">
    <text evidence="1 5">Belongs to the glutathione peroxidase family.</text>
</comment>
<reference evidence="8 9" key="1">
    <citation type="submission" date="2016-10" db="EMBL/GenBank/DDBJ databases">
        <authorList>
            <person name="de Groot N.N."/>
        </authorList>
    </citation>
    <scope>NUCLEOTIDE SEQUENCE [LARGE SCALE GENOMIC DNA]</scope>
    <source>
        <strain evidence="8 9">CGMCC 1.9109</strain>
    </source>
</reference>
<dbReference type="PRINTS" id="PR01011">
    <property type="entry name" value="GLUTPROXDASE"/>
</dbReference>
<dbReference type="SUPFAM" id="SSF52833">
    <property type="entry name" value="Thioredoxin-like"/>
    <property type="match status" value="1"/>
</dbReference>
<dbReference type="PANTHER" id="PTHR11592">
    <property type="entry name" value="GLUTATHIONE PEROXIDASE"/>
    <property type="match status" value="1"/>
</dbReference>
<dbReference type="InterPro" id="IPR029759">
    <property type="entry name" value="GPX_AS"/>
</dbReference>